<reference evidence="1 2" key="2">
    <citation type="submission" date="2020-07" db="EMBL/GenBank/DDBJ databases">
        <title>Genome assembly of wild tea tree DASZ reveals pedigree and selection history of tea varieties.</title>
        <authorList>
            <person name="Zhang W."/>
        </authorList>
    </citation>
    <scope>NUCLEOTIDE SEQUENCE [LARGE SCALE GENOMIC DNA]</scope>
    <source>
        <strain evidence="2">cv. G240</strain>
        <tissue evidence="1">Leaf</tissue>
    </source>
</reference>
<comment type="caution">
    <text evidence="1">The sequence shown here is derived from an EMBL/GenBank/DDBJ whole genome shotgun (WGS) entry which is preliminary data.</text>
</comment>
<organism evidence="1 2">
    <name type="scientific">Camellia sinensis</name>
    <name type="common">Tea plant</name>
    <name type="synonym">Thea sinensis</name>
    <dbReference type="NCBI Taxonomy" id="4442"/>
    <lineage>
        <taxon>Eukaryota</taxon>
        <taxon>Viridiplantae</taxon>
        <taxon>Streptophyta</taxon>
        <taxon>Embryophyta</taxon>
        <taxon>Tracheophyta</taxon>
        <taxon>Spermatophyta</taxon>
        <taxon>Magnoliopsida</taxon>
        <taxon>eudicotyledons</taxon>
        <taxon>Gunneridae</taxon>
        <taxon>Pentapetalae</taxon>
        <taxon>asterids</taxon>
        <taxon>Ericales</taxon>
        <taxon>Theaceae</taxon>
        <taxon>Camellia</taxon>
    </lineage>
</organism>
<dbReference type="PANTHER" id="PTHR47294:SF6">
    <property type="entry name" value="HMA DOMAIN-CONTAINING PROTEIN"/>
    <property type="match status" value="1"/>
</dbReference>
<evidence type="ECO:0000313" key="1">
    <source>
        <dbReference type="EMBL" id="KAF5940203.1"/>
    </source>
</evidence>
<evidence type="ECO:0000313" key="2">
    <source>
        <dbReference type="Proteomes" id="UP000593564"/>
    </source>
</evidence>
<dbReference type="Proteomes" id="UP000593564">
    <property type="component" value="Unassembled WGS sequence"/>
</dbReference>
<accession>A0A7J7GHH4</accession>
<dbReference type="InterPro" id="IPR036163">
    <property type="entry name" value="HMA_dom_sf"/>
</dbReference>
<dbReference type="SUPFAM" id="SSF55008">
    <property type="entry name" value="HMA, heavy metal-associated domain"/>
    <property type="match status" value="1"/>
</dbReference>
<dbReference type="AlphaFoldDB" id="A0A7J7GHH4"/>
<proteinExistence type="predicted"/>
<dbReference type="PANTHER" id="PTHR47294">
    <property type="entry name" value="OS08G0431150 PROTEIN"/>
    <property type="match status" value="1"/>
</dbReference>
<keyword evidence="2" id="KW-1185">Reference proteome</keyword>
<dbReference type="Gene3D" id="3.30.70.100">
    <property type="match status" value="1"/>
</dbReference>
<dbReference type="EMBL" id="JACBKZ010000010">
    <property type="protein sequence ID" value="KAF5940203.1"/>
    <property type="molecule type" value="Genomic_DNA"/>
</dbReference>
<protein>
    <recommendedName>
        <fullName evidence="3">HMA domain-containing protein</fullName>
    </recommendedName>
</protein>
<name>A0A7J7GHH4_CAMSI</name>
<reference evidence="2" key="1">
    <citation type="journal article" date="2020" name="Nat. Commun.">
        <title>Genome assembly of wild tea tree DASZ reveals pedigree and selection history of tea varieties.</title>
        <authorList>
            <person name="Zhang W."/>
            <person name="Zhang Y."/>
            <person name="Qiu H."/>
            <person name="Guo Y."/>
            <person name="Wan H."/>
            <person name="Zhang X."/>
            <person name="Scossa F."/>
            <person name="Alseekh S."/>
            <person name="Zhang Q."/>
            <person name="Wang P."/>
            <person name="Xu L."/>
            <person name="Schmidt M.H."/>
            <person name="Jia X."/>
            <person name="Li D."/>
            <person name="Zhu A."/>
            <person name="Guo F."/>
            <person name="Chen W."/>
            <person name="Ni D."/>
            <person name="Usadel B."/>
            <person name="Fernie A.R."/>
            <person name="Wen W."/>
        </authorList>
    </citation>
    <scope>NUCLEOTIDE SEQUENCE [LARGE SCALE GENOMIC DNA]</scope>
    <source>
        <strain evidence="2">cv. G240</strain>
    </source>
</reference>
<dbReference type="GO" id="GO:0046872">
    <property type="term" value="F:metal ion binding"/>
    <property type="evidence" value="ECO:0007669"/>
    <property type="project" value="InterPro"/>
</dbReference>
<sequence>MAISGRTKEENNTMGFKKSKGLLLPQTSLASLESLTIPLVQEVVLLADFQCEECQKRVAHIISKMNGETESVVVSVLEKKITLTGSFVKAHPPTSQIVAANSRKPLNKVAMITRLFRTSPR</sequence>
<evidence type="ECO:0008006" key="3">
    <source>
        <dbReference type="Google" id="ProtNLM"/>
    </source>
</evidence>
<gene>
    <name evidence="1" type="ORF">HYC85_021370</name>
</gene>